<accession>A0AAW6B623</accession>
<reference evidence="2" key="1">
    <citation type="submission" date="2023-08" db="EMBL/GenBank/DDBJ databases">
        <title>Dental plaque isolates bound by oral lectin ZG16B.</title>
        <authorList>
            <person name="Ghosh S."/>
        </authorList>
    </citation>
    <scope>NUCLEOTIDE SEQUENCE</scope>
    <source>
        <strain evidence="2">DP3_5B</strain>
    </source>
</reference>
<evidence type="ECO:0000256" key="1">
    <source>
        <dbReference type="SAM" id="Phobius"/>
    </source>
</evidence>
<comment type="caution">
    <text evidence="2">The sequence shown here is derived from an EMBL/GenBank/DDBJ whole genome shotgun (WGS) entry which is preliminary data.</text>
</comment>
<keyword evidence="1" id="KW-1133">Transmembrane helix</keyword>
<protein>
    <submittedName>
        <fullName evidence="2">Uncharacterized protein</fullName>
    </submittedName>
</protein>
<proteinExistence type="predicted"/>
<gene>
    <name evidence="2" type="ORF">PNO30_06145</name>
</gene>
<keyword evidence="1" id="KW-0812">Transmembrane</keyword>
<organism evidence="2 3">
    <name type="scientific">Gemella haemolysans</name>
    <dbReference type="NCBI Taxonomy" id="1379"/>
    <lineage>
        <taxon>Bacteria</taxon>
        <taxon>Bacillati</taxon>
        <taxon>Bacillota</taxon>
        <taxon>Bacilli</taxon>
        <taxon>Bacillales</taxon>
        <taxon>Gemellaceae</taxon>
        <taxon>Gemella</taxon>
    </lineage>
</organism>
<dbReference type="Proteomes" id="UP001212217">
    <property type="component" value="Unassembled WGS sequence"/>
</dbReference>
<keyword evidence="1" id="KW-0472">Membrane</keyword>
<dbReference type="AlphaFoldDB" id="A0AAW6B623"/>
<sequence>MNTEKYIEIAIFAVITGLLSGTGSYFVNKKIEKLKQKRKKKKDKQLT</sequence>
<evidence type="ECO:0000313" key="2">
    <source>
        <dbReference type="EMBL" id="MDB6186349.1"/>
    </source>
</evidence>
<evidence type="ECO:0000313" key="3">
    <source>
        <dbReference type="Proteomes" id="UP001212217"/>
    </source>
</evidence>
<dbReference type="EMBL" id="JAQMFS010000075">
    <property type="protein sequence ID" value="MDB6186349.1"/>
    <property type="molecule type" value="Genomic_DNA"/>
</dbReference>
<name>A0AAW6B623_9BACL</name>
<feature type="transmembrane region" description="Helical" evidence="1">
    <location>
        <begin position="6"/>
        <end position="28"/>
    </location>
</feature>
<dbReference type="RefSeq" id="WP_161800971.1">
    <property type="nucleotide sequence ID" value="NZ_JAQMFS010000075.1"/>
</dbReference>